<evidence type="ECO:0000256" key="2">
    <source>
        <dbReference type="SAM" id="Phobius"/>
    </source>
</evidence>
<comment type="caution">
    <text evidence="3">The sequence shown here is derived from an EMBL/GenBank/DDBJ whole genome shotgun (WGS) entry which is preliminary data.</text>
</comment>
<keyword evidence="4" id="KW-1185">Reference proteome</keyword>
<dbReference type="Proteomes" id="UP001165080">
    <property type="component" value="Unassembled WGS sequence"/>
</dbReference>
<proteinExistence type="predicted"/>
<protein>
    <submittedName>
        <fullName evidence="3">Uncharacterized protein</fullName>
    </submittedName>
</protein>
<evidence type="ECO:0000313" key="4">
    <source>
        <dbReference type="Proteomes" id="UP001165080"/>
    </source>
</evidence>
<dbReference type="EMBL" id="BRXU01000006">
    <property type="protein sequence ID" value="GLC52500.1"/>
    <property type="molecule type" value="Genomic_DNA"/>
</dbReference>
<evidence type="ECO:0000256" key="1">
    <source>
        <dbReference type="SAM" id="MobiDB-lite"/>
    </source>
</evidence>
<gene>
    <name evidence="3" type="primary">PLESTB001037</name>
    <name evidence="3" type="ORF">PLESTB_000636600</name>
</gene>
<keyword evidence="2" id="KW-0472">Membrane</keyword>
<reference evidence="3 4" key="1">
    <citation type="journal article" date="2023" name="Commun. Biol.">
        <title>Reorganization of the ancestral sex-determining regions during the evolution of trioecy in Pleodorina starrii.</title>
        <authorList>
            <person name="Takahashi K."/>
            <person name="Suzuki S."/>
            <person name="Kawai-Toyooka H."/>
            <person name="Yamamoto K."/>
            <person name="Hamaji T."/>
            <person name="Ootsuki R."/>
            <person name="Yamaguchi H."/>
            <person name="Kawachi M."/>
            <person name="Higashiyama T."/>
            <person name="Nozaki H."/>
        </authorList>
    </citation>
    <scope>NUCLEOTIDE SEQUENCE [LARGE SCALE GENOMIC DNA]</scope>
    <source>
        <strain evidence="3 4">NIES-4479</strain>
    </source>
</reference>
<feature type="transmembrane region" description="Helical" evidence="2">
    <location>
        <begin position="52"/>
        <end position="74"/>
    </location>
</feature>
<feature type="compositionally biased region" description="Low complexity" evidence="1">
    <location>
        <begin position="137"/>
        <end position="151"/>
    </location>
</feature>
<keyword evidence="2" id="KW-1133">Transmembrane helix</keyword>
<evidence type="ECO:0000313" key="3">
    <source>
        <dbReference type="EMBL" id="GLC52500.1"/>
    </source>
</evidence>
<organism evidence="3 4">
    <name type="scientific">Pleodorina starrii</name>
    <dbReference type="NCBI Taxonomy" id="330485"/>
    <lineage>
        <taxon>Eukaryota</taxon>
        <taxon>Viridiplantae</taxon>
        <taxon>Chlorophyta</taxon>
        <taxon>core chlorophytes</taxon>
        <taxon>Chlorophyceae</taxon>
        <taxon>CS clade</taxon>
        <taxon>Chlamydomonadales</taxon>
        <taxon>Volvocaceae</taxon>
        <taxon>Pleodorina</taxon>
    </lineage>
</organism>
<sequence length="168" mass="17451">MVRSQQAVPPRRSVRCSACHAASAPFCSSSTHRPPPPLQRHQHTRTELRPNALGAAVAVAAAVAAAVVAAVAAADCGRCGGRAHLQRRGPRYRRHRQRQRQRQRRLQRPLGPSPARGKRSSAGGSAGGRRADVSYNALPSAGSGLVAAAAAQVHGSRDVSGRRGGGGA</sequence>
<feature type="region of interest" description="Disordered" evidence="1">
    <location>
        <begin position="25"/>
        <end position="44"/>
    </location>
</feature>
<name>A0A9W6F1N4_9CHLO</name>
<dbReference type="AlphaFoldDB" id="A0A9W6F1N4"/>
<feature type="compositionally biased region" description="Basic residues" evidence="1">
    <location>
        <begin position="84"/>
        <end position="107"/>
    </location>
</feature>
<accession>A0A9W6F1N4</accession>
<keyword evidence="2" id="KW-0812">Transmembrane</keyword>
<feature type="region of interest" description="Disordered" evidence="1">
    <location>
        <begin position="79"/>
        <end position="168"/>
    </location>
</feature>